<dbReference type="InterPro" id="IPR036108">
    <property type="entry name" value="4pyrrol_syn_uPrphyn_synt_sf"/>
</dbReference>
<dbReference type="InterPro" id="IPR003754">
    <property type="entry name" value="4pyrrol_synth_uPrphyn_synth"/>
</dbReference>
<dbReference type="EMBL" id="MLQS01000017">
    <property type="protein sequence ID" value="OIJ19830.1"/>
    <property type="molecule type" value="Genomic_DNA"/>
</dbReference>
<dbReference type="STRING" id="472963.BKP45_12305"/>
<evidence type="ECO:0000256" key="8">
    <source>
        <dbReference type="ARBA" id="ARBA00048617"/>
    </source>
</evidence>
<evidence type="ECO:0000256" key="5">
    <source>
        <dbReference type="ARBA" id="ARBA00023244"/>
    </source>
</evidence>
<comment type="similarity">
    <text evidence="2 9">Belongs to the uroporphyrinogen-III synthase family.</text>
</comment>
<keyword evidence="5 9" id="KW-0627">Porphyrin biosynthesis</keyword>
<comment type="catalytic activity">
    <reaction evidence="8 9">
        <text>hydroxymethylbilane = uroporphyrinogen III + H2O</text>
        <dbReference type="Rhea" id="RHEA:18965"/>
        <dbReference type="ChEBI" id="CHEBI:15377"/>
        <dbReference type="ChEBI" id="CHEBI:57308"/>
        <dbReference type="ChEBI" id="CHEBI:57845"/>
        <dbReference type="EC" id="4.2.1.75"/>
    </reaction>
</comment>
<dbReference type="CDD" id="cd06578">
    <property type="entry name" value="HemD"/>
    <property type="match status" value="1"/>
</dbReference>
<dbReference type="Gene3D" id="3.40.50.10090">
    <property type="match status" value="2"/>
</dbReference>
<dbReference type="EMBL" id="MLQS01000030">
    <property type="protein sequence ID" value="OIJ18351.1"/>
    <property type="molecule type" value="Genomic_DNA"/>
</dbReference>
<evidence type="ECO:0000256" key="1">
    <source>
        <dbReference type="ARBA" id="ARBA00004772"/>
    </source>
</evidence>
<dbReference type="AlphaFoldDB" id="A0A1S2M5P9"/>
<dbReference type="RefSeq" id="WP_071389960.1">
    <property type="nucleotide sequence ID" value="NZ_MLQS01000017.1"/>
</dbReference>
<dbReference type="Pfam" id="PF02602">
    <property type="entry name" value="HEM4"/>
    <property type="match status" value="1"/>
</dbReference>
<dbReference type="InterPro" id="IPR039793">
    <property type="entry name" value="UROS/Hem4"/>
</dbReference>
<keyword evidence="4 9" id="KW-0456">Lyase</keyword>
<protein>
    <recommendedName>
        <fullName evidence="7 9">Uroporphyrinogen-III synthase</fullName>
        <ecNumber evidence="3 9">4.2.1.75</ecNumber>
    </recommendedName>
</protein>
<evidence type="ECO:0000313" key="13">
    <source>
        <dbReference type="Proteomes" id="UP000180057"/>
    </source>
</evidence>
<evidence type="ECO:0000256" key="9">
    <source>
        <dbReference type="RuleBase" id="RU366031"/>
    </source>
</evidence>
<evidence type="ECO:0000256" key="7">
    <source>
        <dbReference type="ARBA" id="ARBA00040167"/>
    </source>
</evidence>
<comment type="pathway">
    <text evidence="1 9">Porphyrin-containing compound metabolism; protoporphyrin-IX biosynthesis; coproporphyrinogen-III from 5-aminolevulinate: step 3/4.</text>
</comment>
<reference evidence="12 13" key="1">
    <citation type="submission" date="2016-10" db="EMBL/GenBank/DDBJ databases">
        <title>Draft genome sequences of four alkaliphilic bacteria belonging to the Anaerobacillus genus.</title>
        <authorList>
            <person name="Bassil N.M."/>
            <person name="Lloyd J.R."/>
        </authorList>
    </citation>
    <scope>NUCLEOTIDE SEQUENCE [LARGE SCALE GENOMIC DNA]</scope>
    <source>
        <strain evidence="12 13">DSM 22531</strain>
    </source>
</reference>
<organism evidence="12 13">
    <name type="scientific">Anaerobacillus alkalidiazotrophicus</name>
    <dbReference type="NCBI Taxonomy" id="472963"/>
    <lineage>
        <taxon>Bacteria</taxon>
        <taxon>Bacillati</taxon>
        <taxon>Bacillota</taxon>
        <taxon>Bacilli</taxon>
        <taxon>Bacillales</taxon>
        <taxon>Bacillaceae</taxon>
        <taxon>Anaerobacillus</taxon>
    </lineage>
</organism>
<keyword evidence="13" id="KW-1185">Reference proteome</keyword>
<evidence type="ECO:0000256" key="3">
    <source>
        <dbReference type="ARBA" id="ARBA00013109"/>
    </source>
</evidence>
<dbReference type="GO" id="GO:0006782">
    <property type="term" value="P:protoporphyrinogen IX biosynthetic process"/>
    <property type="evidence" value="ECO:0007669"/>
    <property type="project" value="UniProtKB-UniRule"/>
</dbReference>
<dbReference type="PANTHER" id="PTHR38042:SF1">
    <property type="entry name" value="UROPORPHYRINOGEN-III SYNTHASE, CHLOROPLASTIC"/>
    <property type="match status" value="1"/>
</dbReference>
<dbReference type="SUPFAM" id="SSF69618">
    <property type="entry name" value="HemD-like"/>
    <property type="match status" value="1"/>
</dbReference>
<gene>
    <name evidence="12" type="ORF">BKP45_12305</name>
    <name evidence="11" type="ORF">BKP45_18020</name>
</gene>
<dbReference type="Proteomes" id="UP000180057">
    <property type="component" value="Unassembled WGS sequence"/>
</dbReference>
<name>A0A1S2M5P9_9BACI</name>
<evidence type="ECO:0000256" key="6">
    <source>
        <dbReference type="ARBA" id="ARBA00037589"/>
    </source>
</evidence>
<evidence type="ECO:0000256" key="2">
    <source>
        <dbReference type="ARBA" id="ARBA00008133"/>
    </source>
</evidence>
<evidence type="ECO:0000313" key="12">
    <source>
        <dbReference type="EMBL" id="OIJ19830.1"/>
    </source>
</evidence>
<evidence type="ECO:0000256" key="4">
    <source>
        <dbReference type="ARBA" id="ARBA00023239"/>
    </source>
</evidence>
<comment type="function">
    <text evidence="6 9">Catalyzes cyclization of the linear tetrapyrrole, hydroxymethylbilane, to the macrocyclic uroporphyrinogen III.</text>
</comment>
<comment type="caution">
    <text evidence="12">The sequence shown here is derived from an EMBL/GenBank/DDBJ whole genome shotgun (WGS) entry which is preliminary data.</text>
</comment>
<dbReference type="OrthoDB" id="9815856at2"/>
<dbReference type="GO" id="GO:0004852">
    <property type="term" value="F:uroporphyrinogen-III synthase activity"/>
    <property type="evidence" value="ECO:0007669"/>
    <property type="project" value="UniProtKB-UniRule"/>
</dbReference>
<evidence type="ECO:0000259" key="10">
    <source>
        <dbReference type="Pfam" id="PF02602"/>
    </source>
</evidence>
<evidence type="ECO:0000313" key="11">
    <source>
        <dbReference type="EMBL" id="OIJ18351.1"/>
    </source>
</evidence>
<dbReference type="EC" id="4.2.1.75" evidence="3 9"/>
<dbReference type="GO" id="GO:0006780">
    <property type="term" value="P:uroporphyrinogen III biosynthetic process"/>
    <property type="evidence" value="ECO:0007669"/>
    <property type="project" value="UniProtKB-UniRule"/>
</dbReference>
<proteinExistence type="inferred from homology"/>
<feature type="domain" description="Tetrapyrrole biosynthesis uroporphyrinogen III synthase" evidence="10">
    <location>
        <begin position="19"/>
        <end position="248"/>
    </location>
</feature>
<accession>A0A1S2M5P9</accession>
<sequence>MELKGKRILVTRAKAQASALSLQIEKYGGIPVEMPLITCKAVKDKTIIHKELRLLHTYQWLIFTSKNGVDFFFDELNLVNGSPNIPPTCKIAVVGKKTENALAPYGLKADLIPELYVAESLVDCLLNVLIEGERVLIPRGNLARDILPKRLRENEIKVTELDVYETVIDTNSKDELYRAIKNQEIDVVTFTSSSTVENFIQLLEGSDWRNYLGNLIFASIGPITTKTMKKHHVPVHTEPSEYTINGMLISVMDKLKEEK</sequence>
<dbReference type="PANTHER" id="PTHR38042">
    <property type="entry name" value="UROPORPHYRINOGEN-III SYNTHASE, CHLOROPLASTIC"/>
    <property type="match status" value="1"/>
</dbReference>